<dbReference type="GO" id="GO:0005634">
    <property type="term" value="C:nucleus"/>
    <property type="evidence" value="ECO:0007669"/>
    <property type="project" value="UniProtKB-SubCell"/>
</dbReference>
<feature type="compositionally biased region" description="Acidic residues" evidence="16">
    <location>
        <begin position="332"/>
        <end position="346"/>
    </location>
</feature>
<feature type="region of interest" description="Disordered" evidence="16">
    <location>
        <begin position="312"/>
        <end position="346"/>
    </location>
</feature>
<dbReference type="Pfam" id="PF07574">
    <property type="entry name" value="SMC_Nse1"/>
    <property type="match status" value="1"/>
</dbReference>
<feature type="region of interest" description="Disordered" evidence="16">
    <location>
        <begin position="158"/>
        <end position="185"/>
    </location>
</feature>
<organism evidence="18 19">
    <name type="scientific">Coniochaeta hoffmannii</name>
    <dbReference type="NCBI Taxonomy" id="91930"/>
    <lineage>
        <taxon>Eukaryota</taxon>
        <taxon>Fungi</taxon>
        <taxon>Dikarya</taxon>
        <taxon>Ascomycota</taxon>
        <taxon>Pezizomycotina</taxon>
        <taxon>Sordariomycetes</taxon>
        <taxon>Sordariomycetidae</taxon>
        <taxon>Coniochaetales</taxon>
        <taxon>Coniochaetaceae</taxon>
        <taxon>Coniochaeta</taxon>
    </lineage>
</organism>
<keyword evidence="19" id="KW-1185">Reference proteome</keyword>
<keyword evidence="14 15" id="KW-0539">Nucleus</keyword>
<evidence type="ECO:0000256" key="1">
    <source>
        <dbReference type="ARBA" id="ARBA00000900"/>
    </source>
</evidence>
<evidence type="ECO:0000256" key="16">
    <source>
        <dbReference type="SAM" id="MobiDB-lite"/>
    </source>
</evidence>
<evidence type="ECO:0000256" key="8">
    <source>
        <dbReference type="ARBA" id="ARBA00022763"/>
    </source>
</evidence>
<dbReference type="GO" id="GO:0061630">
    <property type="term" value="F:ubiquitin protein ligase activity"/>
    <property type="evidence" value="ECO:0007669"/>
    <property type="project" value="UniProtKB-EC"/>
</dbReference>
<dbReference type="InterPro" id="IPR014857">
    <property type="entry name" value="Nse1_RING_C4HC3-type"/>
</dbReference>
<evidence type="ECO:0000256" key="7">
    <source>
        <dbReference type="ARBA" id="ARBA00022723"/>
    </source>
</evidence>
<evidence type="ECO:0000313" key="18">
    <source>
        <dbReference type="EMBL" id="KAJ9144791.1"/>
    </source>
</evidence>
<dbReference type="Proteomes" id="UP001174691">
    <property type="component" value="Unassembled WGS sequence"/>
</dbReference>
<keyword evidence="11 15" id="KW-0862">Zinc</keyword>
<feature type="compositionally biased region" description="Basic residues" evidence="16">
    <location>
        <begin position="315"/>
        <end position="327"/>
    </location>
</feature>
<proteinExistence type="inferred from homology"/>
<dbReference type="Gene3D" id="1.10.10.10">
    <property type="entry name" value="Winged helix-like DNA-binding domain superfamily/Winged helix DNA-binding domain"/>
    <property type="match status" value="1"/>
</dbReference>
<gene>
    <name evidence="18" type="ORF">NKR19_g6311</name>
</gene>
<sequence length="346" mass="38981">MSDNEDSPMPEGGGGGESGAPPDSYDDTNRAFLQALMSRGSLNFEEGQAVLAAILGAARGRPVARDSVTRDVFNDYLHAAHEILLPLDLDVRSARHQKTRERVWALVNVESDPATQLATVHSSDEMAYVNRLLDLMFEKFNTPRMEVMAVEENECFKISRPARPPRQSNGAEEDEARQQQAQGGDKALKHSEILTLLANLVAEGWLERSRAGYYSLTPRSLMELKSWLIETYNEPREGEEGEVWQPIKFCEACKEIVTVGQRCSDPECLTRIHEICVRGYWQSRPDKKCPRCQKEWTEKLFVGEKAVTATEAYGRSKRKSGGGRRRASRQEEVDDERGEEDEDGDE</sequence>
<dbReference type="PANTHER" id="PTHR20973:SF0">
    <property type="entry name" value="NON-STRUCTURAL MAINTENANCE OF CHROMOSOMES ELEMENT 1 HOMOLOG"/>
    <property type="match status" value="1"/>
</dbReference>
<dbReference type="InterPro" id="IPR036388">
    <property type="entry name" value="WH-like_DNA-bd_sf"/>
</dbReference>
<dbReference type="AlphaFoldDB" id="A0AA38RN51"/>
<reference evidence="18" key="1">
    <citation type="submission" date="2022-07" db="EMBL/GenBank/DDBJ databases">
        <title>Fungi with potential for degradation of polypropylene.</title>
        <authorList>
            <person name="Gostincar C."/>
        </authorList>
    </citation>
    <scope>NUCLEOTIDE SEQUENCE</scope>
    <source>
        <strain evidence="18">EXF-13287</strain>
    </source>
</reference>
<dbReference type="Pfam" id="PF08746">
    <property type="entry name" value="zf-RING-like"/>
    <property type="match status" value="1"/>
</dbReference>
<feature type="region of interest" description="Disordered" evidence="16">
    <location>
        <begin position="1"/>
        <end position="27"/>
    </location>
</feature>
<dbReference type="CDD" id="cd16493">
    <property type="entry name" value="RING-CH-C4HC3_NSE1"/>
    <property type="match status" value="1"/>
</dbReference>
<keyword evidence="7 15" id="KW-0479">Metal-binding</keyword>
<evidence type="ECO:0000256" key="5">
    <source>
        <dbReference type="ARBA" id="ARBA00019422"/>
    </source>
</evidence>
<evidence type="ECO:0000256" key="11">
    <source>
        <dbReference type="ARBA" id="ARBA00022833"/>
    </source>
</evidence>
<name>A0AA38RN51_9PEZI</name>
<evidence type="ECO:0000256" key="15">
    <source>
        <dbReference type="RuleBase" id="RU368018"/>
    </source>
</evidence>
<comment type="catalytic activity">
    <reaction evidence="1 15">
        <text>S-ubiquitinyl-[E2 ubiquitin-conjugating enzyme]-L-cysteine + [acceptor protein]-L-lysine = [E2 ubiquitin-conjugating enzyme]-L-cysteine + N(6)-ubiquitinyl-[acceptor protein]-L-lysine.</text>
        <dbReference type="EC" id="2.3.2.27"/>
    </reaction>
</comment>
<keyword evidence="9 15" id="KW-0863">Zinc-finger</keyword>
<dbReference type="EMBL" id="JANBVN010000096">
    <property type="protein sequence ID" value="KAJ9144791.1"/>
    <property type="molecule type" value="Genomic_DNA"/>
</dbReference>
<keyword evidence="13 15" id="KW-0234">DNA repair</keyword>
<evidence type="ECO:0000256" key="12">
    <source>
        <dbReference type="ARBA" id="ARBA00023172"/>
    </source>
</evidence>
<dbReference type="InterPro" id="IPR011513">
    <property type="entry name" value="Nse1"/>
</dbReference>
<keyword evidence="10 15" id="KW-0833">Ubl conjugation pathway</keyword>
<evidence type="ECO:0000313" key="19">
    <source>
        <dbReference type="Proteomes" id="UP001174691"/>
    </source>
</evidence>
<evidence type="ECO:0000256" key="6">
    <source>
        <dbReference type="ARBA" id="ARBA00022679"/>
    </source>
</evidence>
<evidence type="ECO:0000256" key="2">
    <source>
        <dbReference type="ARBA" id="ARBA00004123"/>
    </source>
</evidence>
<evidence type="ECO:0000256" key="9">
    <source>
        <dbReference type="ARBA" id="ARBA00022771"/>
    </source>
</evidence>
<protein>
    <recommendedName>
        <fullName evidence="5 15">Non-structural maintenance of chromosomes element 1 homolog</fullName>
        <ecNumber evidence="4 15">2.3.2.27</ecNumber>
    </recommendedName>
</protein>
<evidence type="ECO:0000256" key="13">
    <source>
        <dbReference type="ARBA" id="ARBA00023204"/>
    </source>
</evidence>
<keyword evidence="12 15" id="KW-0233">DNA recombination</keyword>
<dbReference type="PANTHER" id="PTHR20973">
    <property type="entry name" value="NON-SMC ELEMENT 1-RELATED"/>
    <property type="match status" value="1"/>
</dbReference>
<feature type="domain" description="Non-structural maintenance of chromosomes element 1 RING C4HC3-type" evidence="17">
    <location>
        <begin position="250"/>
        <end position="292"/>
    </location>
</feature>
<comment type="subunit">
    <text evidence="15">Component of the Smc5-Smc6 complex.</text>
</comment>
<dbReference type="InterPro" id="IPR013083">
    <property type="entry name" value="Znf_RING/FYVE/PHD"/>
</dbReference>
<comment type="function">
    <text evidence="15">Acts in a DNA repair pathway for removal of UV-induced DNA damage that is distinct from classical nucleotide excision repair and in repair of ionizing radiation damage. Functions in homologous recombination repair of DNA double strand breaks and in recovery of stalled replication forks.</text>
</comment>
<comment type="caution">
    <text evidence="18">The sequence shown here is derived from an EMBL/GenBank/DDBJ whole genome shotgun (WGS) entry which is preliminary data.</text>
</comment>
<dbReference type="Gene3D" id="3.30.40.10">
    <property type="entry name" value="Zinc/RING finger domain, C3HC4 (zinc finger)"/>
    <property type="match status" value="1"/>
</dbReference>
<evidence type="ECO:0000256" key="4">
    <source>
        <dbReference type="ARBA" id="ARBA00012483"/>
    </source>
</evidence>
<comment type="similarity">
    <text evidence="3 15">Belongs to the NSE1 family.</text>
</comment>
<evidence type="ECO:0000256" key="10">
    <source>
        <dbReference type="ARBA" id="ARBA00022786"/>
    </source>
</evidence>
<evidence type="ECO:0000256" key="14">
    <source>
        <dbReference type="ARBA" id="ARBA00023242"/>
    </source>
</evidence>
<keyword evidence="6 15" id="KW-0808">Transferase</keyword>
<keyword evidence="8 15" id="KW-0227">DNA damage</keyword>
<dbReference type="GO" id="GO:0030915">
    <property type="term" value="C:Smc5-Smc6 complex"/>
    <property type="evidence" value="ECO:0007669"/>
    <property type="project" value="UniProtKB-UniRule"/>
</dbReference>
<accession>A0AA38RN51</accession>
<evidence type="ECO:0000259" key="17">
    <source>
        <dbReference type="Pfam" id="PF08746"/>
    </source>
</evidence>
<comment type="subcellular location">
    <subcellularLocation>
        <location evidence="2 15">Nucleus</location>
    </subcellularLocation>
</comment>
<dbReference type="Gene3D" id="3.90.1150.220">
    <property type="match status" value="1"/>
</dbReference>
<dbReference type="GO" id="GO:0000724">
    <property type="term" value="P:double-strand break repair via homologous recombination"/>
    <property type="evidence" value="ECO:0007669"/>
    <property type="project" value="TreeGrafter"/>
</dbReference>
<evidence type="ECO:0000256" key="3">
    <source>
        <dbReference type="ARBA" id="ARBA00010258"/>
    </source>
</evidence>
<dbReference type="GO" id="GO:0008270">
    <property type="term" value="F:zinc ion binding"/>
    <property type="evidence" value="ECO:0007669"/>
    <property type="project" value="UniProtKB-KW"/>
</dbReference>
<dbReference type="EC" id="2.3.2.27" evidence="4 15"/>